<comment type="caution">
    <text evidence="3">The sequence shown here is derived from an EMBL/GenBank/DDBJ whole genome shotgun (WGS) entry which is preliminary data.</text>
</comment>
<dbReference type="RefSeq" id="WP_320685523.1">
    <property type="nucleotide sequence ID" value="NZ_JAXBLV010000045.1"/>
</dbReference>
<organism evidence="3 4">
    <name type="scientific">Gemmata algarum</name>
    <dbReference type="NCBI Taxonomy" id="2975278"/>
    <lineage>
        <taxon>Bacteria</taxon>
        <taxon>Pseudomonadati</taxon>
        <taxon>Planctomycetota</taxon>
        <taxon>Planctomycetia</taxon>
        <taxon>Gemmatales</taxon>
        <taxon>Gemmataceae</taxon>
        <taxon>Gemmata</taxon>
    </lineage>
</organism>
<dbReference type="InterPro" id="IPR051698">
    <property type="entry name" value="Transposase_11-like"/>
</dbReference>
<dbReference type="Proteomes" id="UP001272242">
    <property type="component" value="Unassembled WGS sequence"/>
</dbReference>
<gene>
    <name evidence="3" type="ORF">R5W23_005766</name>
</gene>
<accession>A0ABU5EY61</accession>
<evidence type="ECO:0000259" key="2">
    <source>
        <dbReference type="Pfam" id="PF13808"/>
    </source>
</evidence>
<dbReference type="PANTHER" id="PTHR30298">
    <property type="entry name" value="H REPEAT-ASSOCIATED PREDICTED TRANSPOSASE"/>
    <property type="match status" value="1"/>
</dbReference>
<keyword evidence="4" id="KW-1185">Reference proteome</keyword>
<evidence type="ECO:0000259" key="1">
    <source>
        <dbReference type="Pfam" id="PF01609"/>
    </source>
</evidence>
<dbReference type="EMBL" id="JAXBLV010000045">
    <property type="protein sequence ID" value="MDY3558626.1"/>
    <property type="molecule type" value="Genomic_DNA"/>
</dbReference>
<dbReference type="Pfam" id="PF01609">
    <property type="entry name" value="DDE_Tnp_1"/>
    <property type="match status" value="1"/>
</dbReference>
<protein>
    <submittedName>
        <fullName evidence="3">ISAs1 family transposase</fullName>
    </submittedName>
</protein>
<proteinExistence type="predicted"/>
<reference evidence="4" key="1">
    <citation type="journal article" date="2023" name="Mar. Drugs">
        <title>Gemmata algarum, a Novel Planctomycete Isolated from an Algal Mat, Displays Antimicrobial Activity.</title>
        <authorList>
            <person name="Kumar G."/>
            <person name="Kallscheuer N."/>
            <person name="Kashif M."/>
            <person name="Ahamad S."/>
            <person name="Jagadeeshwari U."/>
            <person name="Pannikurungottu S."/>
            <person name="Haufschild T."/>
            <person name="Kabuu M."/>
            <person name="Sasikala C."/>
            <person name="Jogler C."/>
            <person name="Ramana C."/>
        </authorList>
    </citation>
    <scope>NUCLEOTIDE SEQUENCE [LARGE SCALE GENOMIC DNA]</scope>
    <source>
        <strain evidence="4">JC673</strain>
    </source>
</reference>
<dbReference type="InterPro" id="IPR047647">
    <property type="entry name" value="ISAs1_transpos"/>
</dbReference>
<evidence type="ECO:0000313" key="4">
    <source>
        <dbReference type="Proteomes" id="UP001272242"/>
    </source>
</evidence>
<dbReference type="PANTHER" id="PTHR30298:SF0">
    <property type="entry name" value="PROTEIN YBFL-RELATED"/>
    <property type="match status" value="1"/>
</dbReference>
<name>A0ABU5EY61_9BACT</name>
<dbReference type="Pfam" id="PF13808">
    <property type="entry name" value="DDE_Tnp_1_assoc"/>
    <property type="match status" value="1"/>
</dbReference>
<evidence type="ECO:0000313" key="3">
    <source>
        <dbReference type="EMBL" id="MDY3558626.1"/>
    </source>
</evidence>
<dbReference type="InterPro" id="IPR032806">
    <property type="entry name" value="YbfD_N"/>
</dbReference>
<sequence length="224" mass="23470">MPARSLYEELSTIPDPRGLQGLIHPLPAVLGLVTLALLMGRTSLQGIARFGRQHGVPLAHALGFRRGKTPAASTRSRTLRRFDPQQLEAARTRWLDGRVGPVARAHIALDGKTLRGSRDGEVPGAHLVAAYAPAARAVLAQVRVDAKTNEHKAALTLLGIVPVAGSVLTGDAMFGQRDLAQQVIAGGGHYVLVAKDNQPGLVSDIEAGLGFEDAARGLAAATSP</sequence>
<dbReference type="InterPro" id="IPR002559">
    <property type="entry name" value="Transposase_11"/>
</dbReference>
<feature type="domain" description="Transposase IS4-like" evidence="1">
    <location>
        <begin position="105"/>
        <end position="198"/>
    </location>
</feature>
<dbReference type="NCBIfam" id="NF033564">
    <property type="entry name" value="transpos_ISAs1"/>
    <property type="match status" value="1"/>
</dbReference>
<feature type="domain" description="H repeat-associated protein N-terminal" evidence="2">
    <location>
        <begin position="8"/>
        <end position="95"/>
    </location>
</feature>